<keyword evidence="3" id="KW-0238">DNA-binding</keyword>
<dbReference type="GO" id="GO:0000976">
    <property type="term" value="F:transcription cis-regulatory region binding"/>
    <property type="evidence" value="ECO:0007669"/>
    <property type="project" value="TreeGrafter"/>
</dbReference>
<evidence type="ECO:0000259" key="5">
    <source>
        <dbReference type="PROSITE" id="PS50932"/>
    </source>
</evidence>
<keyword evidence="1" id="KW-0678">Repressor</keyword>
<proteinExistence type="predicted"/>
<dbReference type="RefSeq" id="WP_152800886.1">
    <property type="nucleotide sequence ID" value="NZ_WHNX01000002.1"/>
</dbReference>
<dbReference type="Gene3D" id="3.40.50.2300">
    <property type="match status" value="2"/>
</dbReference>
<evidence type="ECO:0000313" key="7">
    <source>
        <dbReference type="Proteomes" id="UP000440004"/>
    </source>
</evidence>
<dbReference type="Gene3D" id="1.10.260.40">
    <property type="entry name" value="lambda repressor-like DNA-binding domains"/>
    <property type="match status" value="1"/>
</dbReference>
<dbReference type="PANTHER" id="PTHR30146">
    <property type="entry name" value="LACI-RELATED TRANSCRIPTIONAL REPRESSOR"/>
    <property type="match status" value="1"/>
</dbReference>
<comment type="caution">
    <text evidence="6">The sequence shown here is derived from an EMBL/GenBank/DDBJ whole genome shotgun (WGS) entry which is preliminary data.</text>
</comment>
<sequence>MSEKLSMMDIANELGLSTATISRVINNKGGYSKNTEEKVLEYIKDKGYTPNNSAKCLRTNQSSIIGIIVPDITNEFFAKIIRVINNFFLQYKYSIFICDSNEDGEREEKHMIELIEKNVDGIIYISGQTEVRSISEKHSIPIVYIDRRPDKAEILIQSDNEMGGYLATKELIDKGCKRIVLLRDERAVSPIRNRRKGYLRALKEHDINYMAELEVLTTPYYESAKDKMTDFYRTKIEFDGIFATNDMMALGSIHSMEELGLKVPMDVKVVGFDNISISSFSNPPITTIAQDMDKLGELAAETLLKLLNKETIQEKNITVPVVLNVRKSTYR</sequence>
<dbReference type="InterPro" id="IPR010982">
    <property type="entry name" value="Lambda_DNA-bd_dom_sf"/>
</dbReference>
<dbReference type="GO" id="GO:0003700">
    <property type="term" value="F:DNA-binding transcription factor activity"/>
    <property type="evidence" value="ECO:0007669"/>
    <property type="project" value="TreeGrafter"/>
</dbReference>
<keyword evidence="2" id="KW-0805">Transcription regulation</keyword>
<evidence type="ECO:0000256" key="4">
    <source>
        <dbReference type="ARBA" id="ARBA00023163"/>
    </source>
</evidence>
<evidence type="ECO:0000256" key="3">
    <source>
        <dbReference type="ARBA" id="ARBA00023125"/>
    </source>
</evidence>
<dbReference type="Pfam" id="PF00356">
    <property type="entry name" value="LacI"/>
    <property type="match status" value="1"/>
</dbReference>
<protein>
    <submittedName>
        <fullName evidence="6">Substrate-binding domain-containing protein</fullName>
    </submittedName>
</protein>
<feature type="domain" description="HTH lacI-type" evidence="5">
    <location>
        <begin position="5"/>
        <end position="59"/>
    </location>
</feature>
<dbReference type="SUPFAM" id="SSF47413">
    <property type="entry name" value="lambda repressor-like DNA-binding domains"/>
    <property type="match status" value="1"/>
</dbReference>
<name>A0A6A7K4W6_9FIRM</name>
<dbReference type="PROSITE" id="PS50932">
    <property type="entry name" value="HTH_LACI_2"/>
    <property type="match status" value="1"/>
</dbReference>
<organism evidence="6 7">
    <name type="scientific">Alkalibaculum sporogenes</name>
    <dbReference type="NCBI Taxonomy" id="2655001"/>
    <lineage>
        <taxon>Bacteria</taxon>
        <taxon>Bacillati</taxon>
        <taxon>Bacillota</taxon>
        <taxon>Clostridia</taxon>
        <taxon>Eubacteriales</taxon>
        <taxon>Eubacteriaceae</taxon>
        <taxon>Alkalibaculum</taxon>
    </lineage>
</organism>
<dbReference type="EMBL" id="WHNX01000002">
    <property type="protein sequence ID" value="MPW24421.1"/>
    <property type="molecule type" value="Genomic_DNA"/>
</dbReference>
<keyword evidence="4" id="KW-0804">Transcription</keyword>
<gene>
    <name evidence="6" type="ORF">GC105_01265</name>
</gene>
<reference evidence="6 7" key="1">
    <citation type="submission" date="2019-10" db="EMBL/GenBank/DDBJ databases">
        <title>Alkalibaculum tamaniensis sp.nov., a new alkaliphilic acetogen, isolated on methoxylated aromatics from a mud volcano.</title>
        <authorList>
            <person name="Khomyakova M.A."/>
            <person name="Merkel A.Y."/>
            <person name="Bonch-Osmolovskaya E.A."/>
            <person name="Slobodkin A.I."/>
        </authorList>
    </citation>
    <scope>NUCLEOTIDE SEQUENCE [LARGE SCALE GENOMIC DNA]</scope>
    <source>
        <strain evidence="6 7">M08DMB</strain>
    </source>
</reference>
<dbReference type="SUPFAM" id="SSF53822">
    <property type="entry name" value="Periplasmic binding protein-like I"/>
    <property type="match status" value="1"/>
</dbReference>
<dbReference type="SMART" id="SM00354">
    <property type="entry name" value="HTH_LACI"/>
    <property type="match status" value="1"/>
</dbReference>
<dbReference type="AlphaFoldDB" id="A0A6A7K4W6"/>
<dbReference type="Proteomes" id="UP000440004">
    <property type="component" value="Unassembled WGS sequence"/>
</dbReference>
<dbReference type="CDD" id="cd06291">
    <property type="entry name" value="PBP1_Qymf-like"/>
    <property type="match status" value="1"/>
</dbReference>
<accession>A0A6A7K4W6</accession>
<dbReference type="InterPro" id="IPR000843">
    <property type="entry name" value="HTH_LacI"/>
</dbReference>
<dbReference type="InterPro" id="IPR046335">
    <property type="entry name" value="LacI/GalR-like_sensor"/>
</dbReference>
<evidence type="ECO:0000256" key="2">
    <source>
        <dbReference type="ARBA" id="ARBA00023015"/>
    </source>
</evidence>
<keyword evidence="7" id="KW-1185">Reference proteome</keyword>
<evidence type="ECO:0000313" key="6">
    <source>
        <dbReference type="EMBL" id="MPW24421.1"/>
    </source>
</evidence>
<dbReference type="Pfam" id="PF13377">
    <property type="entry name" value="Peripla_BP_3"/>
    <property type="match status" value="1"/>
</dbReference>
<dbReference type="CDD" id="cd01392">
    <property type="entry name" value="HTH_LacI"/>
    <property type="match status" value="1"/>
</dbReference>
<dbReference type="InterPro" id="IPR028082">
    <property type="entry name" value="Peripla_BP_I"/>
</dbReference>
<evidence type="ECO:0000256" key="1">
    <source>
        <dbReference type="ARBA" id="ARBA00022491"/>
    </source>
</evidence>
<dbReference type="PANTHER" id="PTHR30146:SF95">
    <property type="entry name" value="RIBOSE OPERON REPRESSOR"/>
    <property type="match status" value="1"/>
</dbReference>